<dbReference type="GeneID" id="18258752"/>
<keyword evidence="2" id="KW-1133">Transmembrane helix</keyword>
<feature type="compositionally biased region" description="Polar residues" evidence="1">
    <location>
        <begin position="685"/>
        <end position="695"/>
    </location>
</feature>
<dbReference type="eggNOG" id="ENOG502TGDS">
    <property type="taxonomic scope" value="Eukaryota"/>
</dbReference>
<sequence length="793" mass="83001">MVMESLEVRAAKISAGKFRAGLLALALGVNRYIVRVKVVYDFLEESRPGQSIKGLADTRQVASCSLETISMMAAKFNTFLGLITLLAVALGSFGGPTEPAPSSLEQVHPRFVPTASITGGNVTCFWPNGEPAPVARPCLDGFGNPTGLCCAYGHHCLNNSLCMVKGGLGTSKSNIDNGNGNDNGKNSFYRGACTDPEWKNPGCPGFCTGLADNEKSHFIMAHLCGQGPSRTHWFCDGFKPSSNCLLTNGHFALSDNLTVYATAKELLKSSDSDGDHSEVPPPPPQPVPPMATTQPAHTDHPIHTVGPNEPPVSTAAPVPLVGSSTVSVPAPTLSKPVPPNESSHLAPSPSTEALPAKPTDTNPEDHGSTSFVPVPPITTLIPNPAESDTASHTSEIPAETSTFTELARPTSTPNTLTTGVGIGLGVGIVATLLCIGVIALTIYLRRRRKLKRLGLWGVPAAESPPPLSESTRTTGLRNGTPTTDGFGCREERDKHKRIAEKSLALARAGFRVGIGYEEHEMDNLRSRDPPGIQQAVERAQHANAQSNRPGSAPHGPGSALNGYVPQSRGPPPAGPRPGPPHHSSGAGYPVVCPVPTPGPGPSRPAGPRPGPLASSGPGYQGNHRSQGPVPRQASYNGGPGQNHSPSQRLPTRRPAPSHGPGPVGLGSVHVSFSHGAVRDPGSVGPKNNSHPTSPETIHAQEGRMHTLSPVAGVVFNPIRLQEGARAYVRDQAQRGGNANANAMQGQAQDGHHREHPHPDHHQGQGYAPSESGPVCDRGHGHHNDHDGTGWPLA</sequence>
<evidence type="ECO:0000313" key="4">
    <source>
        <dbReference type="Proteomes" id="UP000008066"/>
    </source>
</evidence>
<dbReference type="EMBL" id="GL988043">
    <property type="protein sequence ID" value="EGS20199.1"/>
    <property type="molecule type" value="Genomic_DNA"/>
</dbReference>
<feature type="compositionally biased region" description="Polar residues" evidence="1">
    <location>
        <begin position="386"/>
        <end position="412"/>
    </location>
</feature>
<feature type="compositionally biased region" description="Basic and acidic residues" evidence="1">
    <location>
        <begin position="269"/>
        <end position="278"/>
    </location>
</feature>
<keyword evidence="4" id="KW-1185">Reference proteome</keyword>
<gene>
    <name evidence="3" type="ORF">CTHT_0047140</name>
</gene>
<feature type="compositionally biased region" description="Low complexity" evidence="1">
    <location>
        <begin position="736"/>
        <end position="748"/>
    </location>
</feature>
<evidence type="ECO:0000313" key="3">
    <source>
        <dbReference type="EMBL" id="EGS20199.1"/>
    </source>
</evidence>
<keyword evidence="2" id="KW-0812">Transmembrane</keyword>
<protein>
    <submittedName>
        <fullName evidence="3">Uncharacterized protein</fullName>
    </submittedName>
</protein>
<feature type="region of interest" description="Disordered" evidence="1">
    <location>
        <begin position="736"/>
        <end position="793"/>
    </location>
</feature>
<dbReference type="KEGG" id="cthr:CTHT_0047140"/>
<dbReference type="AlphaFoldDB" id="G0S9T8"/>
<feature type="compositionally biased region" description="Polar residues" evidence="1">
    <location>
        <begin position="340"/>
        <end position="351"/>
    </location>
</feature>
<dbReference type="RefSeq" id="XP_006695084.1">
    <property type="nucleotide sequence ID" value="XM_006695021.1"/>
</dbReference>
<dbReference type="HOGENOM" id="CLU_354107_0_0_1"/>
<feature type="region of interest" description="Disordered" evidence="1">
    <location>
        <begin position="382"/>
        <end position="412"/>
    </location>
</feature>
<accession>G0S9T8</accession>
<feature type="region of interest" description="Disordered" evidence="1">
    <location>
        <begin position="537"/>
        <end position="696"/>
    </location>
</feature>
<feature type="compositionally biased region" description="Basic and acidic residues" evidence="1">
    <location>
        <begin position="749"/>
        <end position="762"/>
    </location>
</feature>
<organism evidence="4">
    <name type="scientific">Chaetomium thermophilum (strain DSM 1495 / CBS 144.50 / IMI 039719)</name>
    <name type="common">Thermochaetoides thermophila</name>
    <dbReference type="NCBI Taxonomy" id="759272"/>
    <lineage>
        <taxon>Eukaryota</taxon>
        <taxon>Fungi</taxon>
        <taxon>Dikarya</taxon>
        <taxon>Ascomycota</taxon>
        <taxon>Pezizomycotina</taxon>
        <taxon>Sordariomycetes</taxon>
        <taxon>Sordariomycetidae</taxon>
        <taxon>Sordariales</taxon>
        <taxon>Chaetomiaceae</taxon>
        <taxon>Thermochaetoides</taxon>
    </lineage>
</organism>
<name>G0S9T8_CHATD</name>
<feature type="compositionally biased region" description="Polar residues" evidence="1">
    <location>
        <begin position="471"/>
        <end position="483"/>
    </location>
</feature>
<feature type="compositionally biased region" description="Low complexity" evidence="1">
    <location>
        <begin position="581"/>
        <end position="591"/>
    </location>
</feature>
<proteinExistence type="predicted"/>
<dbReference type="Proteomes" id="UP000008066">
    <property type="component" value="Unassembled WGS sequence"/>
</dbReference>
<dbReference type="OrthoDB" id="5215637at2759"/>
<feature type="region of interest" description="Disordered" evidence="1">
    <location>
        <begin position="269"/>
        <end position="369"/>
    </location>
</feature>
<feature type="compositionally biased region" description="Basic and acidic residues" evidence="1">
    <location>
        <begin position="776"/>
        <end position="787"/>
    </location>
</feature>
<evidence type="ECO:0000256" key="2">
    <source>
        <dbReference type="SAM" id="Phobius"/>
    </source>
</evidence>
<feature type="compositionally biased region" description="Pro residues" evidence="1">
    <location>
        <begin position="279"/>
        <end position="289"/>
    </location>
</feature>
<keyword evidence="2" id="KW-0472">Membrane</keyword>
<dbReference type="STRING" id="759272.G0S9T8"/>
<feature type="transmembrane region" description="Helical" evidence="2">
    <location>
        <begin position="420"/>
        <end position="444"/>
    </location>
</feature>
<feature type="compositionally biased region" description="Pro residues" evidence="1">
    <location>
        <begin position="592"/>
        <end position="610"/>
    </location>
</feature>
<feature type="region of interest" description="Disordered" evidence="1">
    <location>
        <begin position="462"/>
        <end position="493"/>
    </location>
</feature>
<feature type="compositionally biased region" description="Pro residues" evidence="1">
    <location>
        <begin position="568"/>
        <end position="580"/>
    </location>
</feature>
<evidence type="ECO:0000256" key="1">
    <source>
        <dbReference type="SAM" id="MobiDB-lite"/>
    </source>
</evidence>
<reference evidence="3 4" key="1">
    <citation type="journal article" date="2011" name="Cell">
        <title>Insight into structure and assembly of the nuclear pore complex by utilizing the genome of a eukaryotic thermophile.</title>
        <authorList>
            <person name="Amlacher S."/>
            <person name="Sarges P."/>
            <person name="Flemming D."/>
            <person name="van Noort V."/>
            <person name="Kunze R."/>
            <person name="Devos D.P."/>
            <person name="Arumugam M."/>
            <person name="Bork P."/>
            <person name="Hurt E."/>
        </authorList>
    </citation>
    <scope>NUCLEOTIDE SEQUENCE [LARGE SCALE GENOMIC DNA]</scope>
    <source>
        <strain evidence="4">DSM 1495 / CBS 144.50 / IMI 039719</strain>
    </source>
</reference>